<dbReference type="InterPro" id="IPR057700">
    <property type="entry name" value="DUF7940"/>
</dbReference>
<feature type="transmembrane region" description="Helical" evidence="1">
    <location>
        <begin position="43"/>
        <end position="61"/>
    </location>
</feature>
<dbReference type="Pfam" id="PF25612">
    <property type="entry name" value="DUF7940"/>
    <property type="match status" value="1"/>
</dbReference>
<evidence type="ECO:0000313" key="3">
    <source>
        <dbReference type="Proteomes" id="UP000060602"/>
    </source>
</evidence>
<dbReference type="RefSeq" id="WP_061071913.1">
    <property type="nucleotide sequence ID" value="NZ_CP014060.2"/>
</dbReference>
<dbReference type="Proteomes" id="UP000060602">
    <property type="component" value="Chromosome"/>
</dbReference>
<evidence type="ECO:0000256" key="1">
    <source>
        <dbReference type="SAM" id="Phobius"/>
    </source>
</evidence>
<keyword evidence="1" id="KW-1133">Transmembrane helix</keyword>
<reference evidence="3" key="1">
    <citation type="submission" date="2015-12" db="EMBL/GenBank/DDBJ databases">
        <title>FDA dAtabase for Regulatory Grade micrObial Sequences (FDA-ARGOS): Supporting development and validation of Infectious Disease Dx tests.</title>
        <authorList>
            <person name="Case J."/>
            <person name="Tallon L."/>
            <person name="Sadzewicz L."/>
            <person name="Sengamalay N."/>
            <person name="Ott S."/>
            <person name="Godinez A."/>
            <person name="Nagaraj S."/>
            <person name="Nadendla S."/>
            <person name="Sichtig H."/>
        </authorList>
    </citation>
    <scope>NUCLEOTIDE SEQUENCE [LARGE SCALE GENOMIC DNA]</scope>
    <source>
        <strain evidence="3">FDAARGOS_147</strain>
    </source>
</reference>
<accession>A0A0X8NXV4</accession>
<keyword evidence="1" id="KW-0812">Transmembrane</keyword>
<gene>
    <name evidence="2" type="ORF">AL504_09475</name>
</gene>
<sequence>MNLIQNWRRKFPRLWSVRLALIAAMLSAIEVAMNLWLTGKPPLIVIGAGLFSLCAAIARVISQPRLNDEDRN</sequence>
<feature type="transmembrane region" description="Helical" evidence="1">
    <location>
        <begin position="15"/>
        <end position="37"/>
    </location>
</feature>
<proteinExistence type="predicted"/>
<keyword evidence="1" id="KW-0472">Membrane</keyword>
<name>A0A0X8NXV4_ALCXX</name>
<organism evidence="2 3">
    <name type="scientific">Alcaligenes xylosoxydans xylosoxydans</name>
    <name type="common">Achromobacter xylosoxidans</name>
    <dbReference type="NCBI Taxonomy" id="85698"/>
    <lineage>
        <taxon>Bacteria</taxon>
        <taxon>Pseudomonadati</taxon>
        <taxon>Pseudomonadota</taxon>
        <taxon>Betaproteobacteria</taxon>
        <taxon>Burkholderiales</taxon>
        <taxon>Alcaligenaceae</taxon>
        <taxon>Achromobacter</taxon>
    </lineage>
</organism>
<dbReference type="AlphaFoldDB" id="A0A0X8NXV4"/>
<dbReference type="EMBL" id="CP014060">
    <property type="protein sequence ID" value="AMG36239.1"/>
    <property type="molecule type" value="Genomic_DNA"/>
</dbReference>
<protein>
    <submittedName>
        <fullName evidence="2">Uncharacterized protein</fullName>
    </submittedName>
</protein>
<evidence type="ECO:0000313" key="2">
    <source>
        <dbReference type="EMBL" id="AMG36239.1"/>
    </source>
</evidence>